<dbReference type="RefSeq" id="WP_348827739.1">
    <property type="nucleotide sequence ID" value="NZ_CP098827.1"/>
</dbReference>
<keyword evidence="3" id="KW-0732">Signal</keyword>
<keyword evidence="5" id="KW-0143">Chaperone</keyword>
<feature type="domain" description="Pili assembly chaperone N-terminal" evidence="6">
    <location>
        <begin position="29"/>
        <end position="150"/>
    </location>
</feature>
<comment type="subcellular location">
    <subcellularLocation>
        <location evidence="1">Periplasm</location>
    </subcellularLocation>
</comment>
<organism evidence="8">
    <name type="scientific">Halomonas sp. RT37</name>
    <dbReference type="NCBI Taxonomy" id="2950872"/>
    <lineage>
        <taxon>Bacteria</taxon>
        <taxon>Pseudomonadati</taxon>
        <taxon>Pseudomonadota</taxon>
        <taxon>Gammaproteobacteria</taxon>
        <taxon>Oceanospirillales</taxon>
        <taxon>Halomonadaceae</taxon>
        <taxon>Halomonas</taxon>
    </lineage>
</organism>
<dbReference type="GO" id="GO:0030288">
    <property type="term" value="C:outer membrane-bounded periplasmic space"/>
    <property type="evidence" value="ECO:0007669"/>
    <property type="project" value="InterPro"/>
</dbReference>
<reference evidence="8" key="1">
    <citation type="submission" date="2022-06" db="EMBL/GenBank/DDBJ databases">
        <title>A novel DMS-producing enzyme.</title>
        <authorList>
            <person name="Zhang Y."/>
        </authorList>
    </citation>
    <scope>NUCLEOTIDE SEQUENCE</scope>
    <source>
        <strain evidence="8">RT37</strain>
    </source>
</reference>
<dbReference type="InterPro" id="IPR016147">
    <property type="entry name" value="Pili_assmbl_chaperone_N"/>
</dbReference>
<dbReference type="PANTHER" id="PTHR30251:SF2">
    <property type="entry name" value="FIMBRIAL CHAPERONE YADV-RELATED"/>
    <property type="match status" value="1"/>
</dbReference>
<dbReference type="Gene3D" id="2.60.40.10">
    <property type="entry name" value="Immunoglobulins"/>
    <property type="match status" value="2"/>
</dbReference>
<dbReference type="AlphaFoldDB" id="A0AAU7KKE5"/>
<dbReference type="SUPFAM" id="SSF49354">
    <property type="entry name" value="PapD-like"/>
    <property type="match status" value="1"/>
</dbReference>
<name>A0AAU7KKE5_9GAMM</name>
<dbReference type="Pfam" id="PF02753">
    <property type="entry name" value="PapD_C"/>
    <property type="match status" value="1"/>
</dbReference>
<dbReference type="InterPro" id="IPR016148">
    <property type="entry name" value="Pili_assmbl_chaperone_C"/>
</dbReference>
<evidence type="ECO:0000256" key="3">
    <source>
        <dbReference type="ARBA" id="ARBA00022729"/>
    </source>
</evidence>
<dbReference type="GO" id="GO:0071555">
    <property type="term" value="P:cell wall organization"/>
    <property type="evidence" value="ECO:0007669"/>
    <property type="project" value="InterPro"/>
</dbReference>
<dbReference type="EMBL" id="CP098827">
    <property type="protein sequence ID" value="XBO72191.1"/>
    <property type="molecule type" value="Genomic_DNA"/>
</dbReference>
<evidence type="ECO:0000256" key="2">
    <source>
        <dbReference type="ARBA" id="ARBA00007399"/>
    </source>
</evidence>
<keyword evidence="4" id="KW-0574">Periplasm</keyword>
<dbReference type="InterPro" id="IPR008962">
    <property type="entry name" value="PapD-like_sf"/>
</dbReference>
<evidence type="ECO:0000259" key="7">
    <source>
        <dbReference type="Pfam" id="PF02753"/>
    </source>
</evidence>
<dbReference type="Pfam" id="PF00345">
    <property type="entry name" value="PapD_N"/>
    <property type="match status" value="1"/>
</dbReference>
<dbReference type="PRINTS" id="PR00969">
    <property type="entry name" value="CHAPERONPILI"/>
</dbReference>
<dbReference type="PANTHER" id="PTHR30251">
    <property type="entry name" value="PILUS ASSEMBLY CHAPERONE"/>
    <property type="match status" value="1"/>
</dbReference>
<protein>
    <submittedName>
        <fullName evidence="8">Fimbria/pilus periplasmic chaperone</fullName>
    </submittedName>
</protein>
<dbReference type="InterPro" id="IPR013783">
    <property type="entry name" value="Ig-like_fold"/>
</dbReference>
<dbReference type="InterPro" id="IPR050643">
    <property type="entry name" value="Periplasmic_pilus_chap"/>
</dbReference>
<comment type="similarity">
    <text evidence="2">Belongs to the periplasmic pilus chaperone family.</text>
</comment>
<dbReference type="InterPro" id="IPR001829">
    <property type="entry name" value="Pili_assmbl_chaperone_bac"/>
</dbReference>
<evidence type="ECO:0000256" key="4">
    <source>
        <dbReference type="ARBA" id="ARBA00022764"/>
    </source>
</evidence>
<evidence type="ECO:0000259" key="6">
    <source>
        <dbReference type="Pfam" id="PF00345"/>
    </source>
</evidence>
<evidence type="ECO:0000256" key="1">
    <source>
        <dbReference type="ARBA" id="ARBA00004418"/>
    </source>
</evidence>
<feature type="domain" description="Pili assembly chaperone C-terminal" evidence="7">
    <location>
        <begin position="177"/>
        <end position="235"/>
    </location>
</feature>
<evidence type="ECO:0000313" key="8">
    <source>
        <dbReference type="EMBL" id="XBO72191.1"/>
    </source>
</evidence>
<sequence>MRVRESWGRGVALLALVALCSLVSRVDASVVVSGTRVIYPADARDVSVALTNAGDTPSLVQVWIDRGDPDSTPESVEVPFLTTPPVTRINAHGGQAIRIAYLGEVAPVDRESVYWLNVLEVPATQAAPERNVLQLAYRTRIKLFYRPVGLADSPEQAAEQLHWELERGPGRWTLVARNESPYSVSLRRVGLGNEEHQVTARGSLIPALSSRRFSIEPLATSQGFFDWINDYGVTQRRRFEL</sequence>
<dbReference type="InterPro" id="IPR036316">
    <property type="entry name" value="Pili_assmbl_chap_C_dom_sf"/>
</dbReference>
<dbReference type="SUPFAM" id="SSF49584">
    <property type="entry name" value="Periplasmic chaperone C-domain"/>
    <property type="match status" value="1"/>
</dbReference>
<evidence type="ECO:0000256" key="5">
    <source>
        <dbReference type="ARBA" id="ARBA00023186"/>
    </source>
</evidence>
<proteinExistence type="inferred from homology"/>
<accession>A0AAU7KKE5</accession>
<gene>
    <name evidence="8" type="ORF">NFG58_05640</name>
</gene>